<evidence type="ECO:0008006" key="7">
    <source>
        <dbReference type="Google" id="ProtNLM"/>
    </source>
</evidence>
<feature type="domain" description="Dynamin N-terminal" evidence="3">
    <location>
        <begin position="177"/>
        <end position="447"/>
    </location>
</feature>
<evidence type="ECO:0000313" key="6">
    <source>
        <dbReference type="Proteomes" id="UP000308549"/>
    </source>
</evidence>
<dbReference type="OrthoDB" id="3598281at2759"/>
<proteinExistence type="predicted"/>
<dbReference type="InterPro" id="IPR056024">
    <property type="entry name" value="DUF7605"/>
</dbReference>
<name>A0A4U0TQK3_9PEZI</name>
<feature type="domain" description="DUF7605" evidence="4">
    <location>
        <begin position="697"/>
        <end position="837"/>
    </location>
</feature>
<comment type="caution">
    <text evidence="5">The sequence shown here is derived from an EMBL/GenBank/DDBJ whole genome shotgun (WGS) entry which is preliminary data.</text>
</comment>
<evidence type="ECO:0000313" key="5">
    <source>
        <dbReference type="EMBL" id="TKA24035.1"/>
    </source>
</evidence>
<feature type="coiled-coil region" evidence="1">
    <location>
        <begin position="913"/>
        <end position="947"/>
    </location>
</feature>
<evidence type="ECO:0000259" key="3">
    <source>
        <dbReference type="Pfam" id="PF00350"/>
    </source>
</evidence>
<feature type="region of interest" description="Disordered" evidence="2">
    <location>
        <begin position="1"/>
        <end position="113"/>
    </location>
</feature>
<dbReference type="InterPro" id="IPR027417">
    <property type="entry name" value="P-loop_NTPase"/>
</dbReference>
<dbReference type="AlphaFoldDB" id="A0A4U0TQK3"/>
<sequence length="982" mass="109451">MATSLSFQDIPGKRKRGIDEDGGDRSQYSANESSVFLSSADESSFFLSDQDHDETDADDNFDGDGDEDDLTYNNGESTDIKTESEDLPEEAPAVDASGDGNNFEPDPDAKYSKRREQYPKAAAYDGAIPKLKETLIGIVQETLGIIGANPCDTAYLAKWNAKAPDLLHIPKPQPVKIALLGDSGAGKSSLLNSVVDIPDLARALGSCESCTCVATEYRSSFPEQKKRFAARVVYFDNDASAKLMYELADGYVSAKFEEKEGLDAESLQQYQRCGETALKTFRALFCKHKEFASDEAAEKYLRRLAVGNNRTRVVMQLQQWCTEILKEIRKAQGNQAQCWEADEKNAFAKLMDPMLNSNHKCDGVSIWPLVKHVTIAVKDSRVLENVTIADLPGISDTDVLKVNSTLDYMRTCQAVWIVAPINRIVTSTTVDTLLRKYEERYRGKINIIATRCDDDVNSSLALHLKDKGVNLSSYQECCRLFKEASEQVSATNRIISSRMRALNTAARAEKVGMLKARLKVQRRAMKKAANKRLCALVEGRNQWVTNGINEVLTRLCPEKVIPKVFCVSNMHYLTLKGLEESGSFQLSPEGTGIPALRRYVYELAAPGLLQAMEDYIEHHFTVFLKSLGLWVHSRYVPNADKLLAIVEKPQARMHVESANYRESFKLFTKDLITEPLLAQASEHSAGAAGLLELKRKDRHPATLKAFMRRGGNHKTKACPRESWNEHFLVGAVHIVDKGWKKVNKHQQLLVDGSEEAIVKAVKSMLATIKKDKRAAPLELKSFDQLIKGQIVGIKNVLRDHQKDLKQDLANIKLDATQDRHSGFFTQAMHPAYEKCNGTTLRCLGYLNTHLKLTSYLSPFSQNATLLASAINGHTDKQCERAETKLQSILVDIYEHFDGMIAEEMADPSEAPVRKALKKHLKTAGETFAEVEEELQKIKAKYEKVSEVESGTGIKDKQSKIKLKLNAKKTKVGNDGEKANALA</sequence>
<dbReference type="EMBL" id="NAJL01000048">
    <property type="protein sequence ID" value="TKA24035.1"/>
    <property type="molecule type" value="Genomic_DNA"/>
</dbReference>
<protein>
    <recommendedName>
        <fullName evidence="7">Nuclear GTPase SLIP-GC</fullName>
    </recommendedName>
</protein>
<dbReference type="PANTHER" id="PTHR36681">
    <property type="entry name" value="NUCLEAR GTPASE, GERMINAL CENTER-ASSOCIATED, TANDEM DUPLICATE 3"/>
    <property type="match status" value="1"/>
</dbReference>
<reference evidence="5 6" key="1">
    <citation type="submission" date="2017-03" db="EMBL/GenBank/DDBJ databases">
        <title>Genomes of endolithic fungi from Antarctica.</title>
        <authorList>
            <person name="Coleine C."/>
            <person name="Masonjones S."/>
            <person name="Stajich J.E."/>
        </authorList>
    </citation>
    <scope>NUCLEOTIDE SEQUENCE [LARGE SCALE GENOMIC DNA]</scope>
    <source>
        <strain evidence="5 6">CCFEE 6315</strain>
    </source>
</reference>
<dbReference type="Gene3D" id="3.40.50.300">
    <property type="entry name" value="P-loop containing nucleotide triphosphate hydrolases"/>
    <property type="match status" value="1"/>
</dbReference>
<feature type="compositionally biased region" description="Polar residues" evidence="2">
    <location>
        <begin position="26"/>
        <end position="47"/>
    </location>
</feature>
<dbReference type="Proteomes" id="UP000308549">
    <property type="component" value="Unassembled WGS sequence"/>
</dbReference>
<keyword evidence="1" id="KW-0175">Coiled coil</keyword>
<dbReference type="Pfam" id="PF24564">
    <property type="entry name" value="DUF7605"/>
    <property type="match status" value="1"/>
</dbReference>
<dbReference type="SUPFAM" id="SSF52540">
    <property type="entry name" value="P-loop containing nucleoside triphosphate hydrolases"/>
    <property type="match status" value="1"/>
</dbReference>
<gene>
    <name evidence="5" type="ORF">B0A50_06926</name>
</gene>
<accession>A0A4U0TQK3</accession>
<evidence type="ECO:0000256" key="2">
    <source>
        <dbReference type="SAM" id="MobiDB-lite"/>
    </source>
</evidence>
<evidence type="ECO:0000259" key="4">
    <source>
        <dbReference type="Pfam" id="PF24564"/>
    </source>
</evidence>
<evidence type="ECO:0000256" key="1">
    <source>
        <dbReference type="SAM" id="Coils"/>
    </source>
</evidence>
<dbReference type="PANTHER" id="PTHR36681:SF3">
    <property type="entry name" value="NUCLEAR GTPASE, GERMINAL CENTER-ASSOCIATED, TANDEM DUPLICATE 3"/>
    <property type="match status" value="1"/>
</dbReference>
<dbReference type="InterPro" id="IPR045063">
    <property type="entry name" value="Dynamin_N"/>
</dbReference>
<keyword evidence="6" id="KW-1185">Reference proteome</keyword>
<dbReference type="Pfam" id="PF00350">
    <property type="entry name" value="Dynamin_N"/>
    <property type="match status" value="1"/>
</dbReference>
<organism evidence="5 6">
    <name type="scientific">Salinomyces thailandicus</name>
    <dbReference type="NCBI Taxonomy" id="706561"/>
    <lineage>
        <taxon>Eukaryota</taxon>
        <taxon>Fungi</taxon>
        <taxon>Dikarya</taxon>
        <taxon>Ascomycota</taxon>
        <taxon>Pezizomycotina</taxon>
        <taxon>Dothideomycetes</taxon>
        <taxon>Dothideomycetidae</taxon>
        <taxon>Mycosphaerellales</taxon>
        <taxon>Teratosphaeriaceae</taxon>
        <taxon>Salinomyces</taxon>
    </lineage>
</organism>
<feature type="compositionally biased region" description="Acidic residues" evidence="2">
    <location>
        <begin position="51"/>
        <end position="70"/>
    </location>
</feature>